<name>A0A4Y7SHH6_COPMI</name>
<gene>
    <name evidence="1" type="ORF">FA13DRAFT_1832626</name>
</gene>
<keyword evidence="2" id="KW-1185">Reference proteome</keyword>
<dbReference type="EMBL" id="QPFP01000114">
    <property type="protein sequence ID" value="TEB21347.1"/>
    <property type="molecule type" value="Genomic_DNA"/>
</dbReference>
<protein>
    <submittedName>
        <fullName evidence="1">Uncharacterized protein</fullName>
    </submittedName>
</protein>
<proteinExistence type="predicted"/>
<accession>A0A4Y7SHH6</accession>
<evidence type="ECO:0000313" key="1">
    <source>
        <dbReference type="EMBL" id="TEB21347.1"/>
    </source>
</evidence>
<comment type="caution">
    <text evidence="1">The sequence shown here is derived from an EMBL/GenBank/DDBJ whole genome shotgun (WGS) entry which is preliminary data.</text>
</comment>
<evidence type="ECO:0000313" key="2">
    <source>
        <dbReference type="Proteomes" id="UP000298030"/>
    </source>
</evidence>
<dbReference type="AlphaFoldDB" id="A0A4Y7SHH6"/>
<dbReference type="Proteomes" id="UP000298030">
    <property type="component" value="Unassembled WGS sequence"/>
</dbReference>
<organism evidence="1 2">
    <name type="scientific">Coprinellus micaceus</name>
    <name type="common">Glistening ink-cap mushroom</name>
    <name type="synonym">Coprinus micaceus</name>
    <dbReference type="NCBI Taxonomy" id="71717"/>
    <lineage>
        <taxon>Eukaryota</taxon>
        <taxon>Fungi</taxon>
        <taxon>Dikarya</taxon>
        <taxon>Basidiomycota</taxon>
        <taxon>Agaricomycotina</taxon>
        <taxon>Agaricomycetes</taxon>
        <taxon>Agaricomycetidae</taxon>
        <taxon>Agaricales</taxon>
        <taxon>Agaricineae</taxon>
        <taxon>Psathyrellaceae</taxon>
        <taxon>Coprinellus</taxon>
    </lineage>
</organism>
<sequence>MRVQSSWGGLLRNSSTSSLGLGFRASAQRGDRPRAAGVEAVSQPVLGVNDALGSELRRAGSLEVSSFSLLEVDDVPDRDEVLCEYERGEAVGQEGWSTHVGLNVELLEVEHVLTDINADGGDEAEGRVPVIERPKRGIDSLLEGAVLVGDTAGTLFGWGGGCEVPPEGGGLSTGLGGNSRGEGKGGTTAYTPLLNSSATWSTTLSCRCRVDMGLVKSHDLFA</sequence>
<reference evidence="1 2" key="1">
    <citation type="journal article" date="2019" name="Nat. Ecol. Evol.">
        <title>Megaphylogeny resolves global patterns of mushroom evolution.</title>
        <authorList>
            <person name="Varga T."/>
            <person name="Krizsan K."/>
            <person name="Foldi C."/>
            <person name="Dima B."/>
            <person name="Sanchez-Garcia M."/>
            <person name="Sanchez-Ramirez S."/>
            <person name="Szollosi G.J."/>
            <person name="Szarkandi J.G."/>
            <person name="Papp V."/>
            <person name="Albert L."/>
            <person name="Andreopoulos W."/>
            <person name="Angelini C."/>
            <person name="Antonin V."/>
            <person name="Barry K.W."/>
            <person name="Bougher N.L."/>
            <person name="Buchanan P."/>
            <person name="Buyck B."/>
            <person name="Bense V."/>
            <person name="Catcheside P."/>
            <person name="Chovatia M."/>
            <person name="Cooper J."/>
            <person name="Damon W."/>
            <person name="Desjardin D."/>
            <person name="Finy P."/>
            <person name="Geml J."/>
            <person name="Haridas S."/>
            <person name="Hughes K."/>
            <person name="Justo A."/>
            <person name="Karasinski D."/>
            <person name="Kautmanova I."/>
            <person name="Kiss B."/>
            <person name="Kocsube S."/>
            <person name="Kotiranta H."/>
            <person name="LaButti K.M."/>
            <person name="Lechner B.E."/>
            <person name="Liimatainen K."/>
            <person name="Lipzen A."/>
            <person name="Lukacs Z."/>
            <person name="Mihaltcheva S."/>
            <person name="Morgado L.N."/>
            <person name="Niskanen T."/>
            <person name="Noordeloos M.E."/>
            <person name="Ohm R.A."/>
            <person name="Ortiz-Santana B."/>
            <person name="Ovrebo C."/>
            <person name="Racz N."/>
            <person name="Riley R."/>
            <person name="Savchenko A."/>
            <person name="Shiryaev A."/>
            <person name="Soop K."/>
            <person name="Spirin V."/>
            <person name="Szebenyi C."/>
            <person name="Tomsovsky M."/>
            <person name="Tulloss R.E."/>
            <person name="Uehling J."/>
            <person name="Grigoriev I.V."/>
            <person name="Vagvolgyi C."/>
            <person name="Papp T."/>
            <person name="Martin F.M."/>
            <person name="Miettinen O."/>
            <person name="Hibbett D.S."/>
            <person name="Nagy L.G."/>
        </authorList>
    </citation>
    <scope>NUCLEOTIDE SEQUENCE [LARGE SCALE GENOMIC DNA]</scope>
    <source>
        <strain evidence="1 2">FP101781</strain>
    </source>
</reference>